<dbReference type="InterPro" id="IPR051455">
    <property type="entry name" value="Bact_solute-bind_prot3"/>
</dbReference>
<evidence type="ECO:0000256" key="2">
    <source>
        <dbReference type="ARBA" id="ARBA00022448"/>
    </source>
</evidence>
<feature type="domain" description="Ionotropic glutamate receptor C-terminal" evidence="6">
    <location>
        <begin position="32"/>
        <end position="251"/>
    </location>
</feature>
<evidence type="ECO:0000256" key="4">
    <source>
        <dbReference type="SAM" id="SignalP"/>
    </source>
</evidence>
<dbReference type="InterPro" id="IPR001638">
    <property type="entry name" value="Solute-binding_3/MltF_N"/>
</dbReference>
<proteinExistence type="inferred from homology"/>
<keyword evidence="8" id="KW-1185">Reference proteome</keyword>
<accession>A0ABT7DY08</accession>
<evidence type="ECO:0000259" key="5">
    <source>
        <dbReference type="SMART" id="SM00062"/>
    </source>
</evidence>
<dbReference type="InterPro" id="IPR001320">
    <property type="entry name" value="Iontro_rcpt_C"/>
</dbReference>
<dbReference type="PANTHER" id="PTHR30085:SF6">
    <property type="entry name" value="ABC TRANSPORTER GLUTAMINE-BINDING PROTEIN GLNH"/>
    <property type="match status" value="1"/>
</dbReference>
<feature type="domain" description="Solute-binding protein family 3/N-terminal" evidence="5">
    <location>
        <begin position="32"/>
        <end position="252"/>
    </location>
</feature>
<feature type="chain" id="PRO_5045962078" evidence="4">
    <location>
        <begin position="22"/>
        <end position="266"/>
    </location>
</feature>
<evidence type="ECO:0000259" key="6">
    <source>
        <dbReference type="SMART" id="SM00079"/>
    </source>
</evidence>
<reference evidence="7" key="1">
    <citation type="submission" date="2023-03" db="EMBL/GenBank/DDBJ databases">
        <title>Chitinimonas shenzhenensis gen. nov., sp. nov., a novel member of family Burkholderiaceae isolated from activated sludge collected in Shen Zhen, China.</title>
        <authorList>
            <person name="Wang X."/>
        </authorList>
    </citation>
    <scope>NUCLEOTIDE SEQUENCE</scope>
    <source>
        <strain evidence="7">DQS-5</strain>
    </source>
</reference>
<gene>
    <name evidence="7" type="ORF">PZA18_12940</name>
</gene>
<comment type="caution">
    <text evidence="7">The sequence shown here is derived from an EMBL/GenBank/DDBJ whole genome shotgun (WGS) entry which is preliminary data.</text>
</comment>
<comment type="similarity">
    <text evidence="1">Belongs to the bacterial solute-binding protein 3 family.</text>
</comment>
<dbReference type="RefSeq" id="WP_284101268.1">
    <property type="nucleotide sequence ID" value="NZ_JARRAF010000014.1"/>
</dbReference>
<dbReference type="PANTHER" id="PTHR30085">
    <property type="entry name" value="AMINO ACID ABC TRANSPORTER PERMEASE"/>
    <property type="match status" value="1"/>
</dbReference>
<dbReference type="SMART" id="SM00079">
    <property type="entry name" value="PBPe"/>
    <property type="match status" value="1"/>
</dbReference>
<evidence type="ECO:0000256" key="1">
    <source>
        <dbReference type="ARBA" id="ARBA00010333"/>
    </source>
</evidence>
<dbReference type="SMART" id="SM00062">
    <property type="entry name" value="PBPb"/>
    <property type="match status" value="1"/>
</dbReference>
<keyword evidence="3 4" id="KW-0732">Signal</keyword>
<dbReference type="Gene3D" id="3.40.190.10">
    <property type="entry name" value="Periplasmic binding protein-like II"/>
    <property type="match status" value="2"/>
</dbReference>
<evidence type="ECO:0000313" key="8">
    <source>
        <dbReference type="Proteomes" id="UP001172778"/>
    </source>
</evidence>
<evidence type="ECO:0000313" key="7">
    <source>
        <dbReference type="EMBL" id="MDK2124954.1"/>
    </source>
</evidence>
<dbReference type="SUPFAM" id="SSF53850">
    <property type="entry name" value="Periplasmic binding protein-like II"/>
    <property type="match status" value="1"/>
</dbReference>
<organism evidence="7 8">
    <name type="scientific">Parachitinimonas caeni</name>
    <dbReference type="NCBI Taxonomy" id="3031301"/>
    <lineage>
        <taxon>Bacteria</taxon>
        <taxon>Pseudomonadati</taxon>
        <taxon>Pseudomonadota</taxon>
        <taxon>Betaproteobacteria</taxon>
        <taxon>Neisseriales</taxon>
        <taxon>Chitinibacteraceae</taxon>
        <taxon>Parachitinimonas</taxon>
    </lineage>
</organism>
<feature type="signal peptide" evidence="4">
    <location>
        <begin position="1"/>
        <end position="21"/>
    </location>
</feature>
<keyword evidence="2" id="KW-0813">Transport</keyword>
<evidence type="ECO:0000256" key="3">
    <source>
        <dbReference type="ARBA" id="ARBA00022729"/>
    </source>
</evidence>
<dbReference type="EMBL" id="JARRAF010000014">
    <property type="protein sequence ID" value="MDK2124954.1"/>
    <property type="molecule type" value="Genomic_DNA"/>
</dbReference>
<protein>
    <submittedName>
        <fullName evidence="7">Transporter substrate-binding domain-containing protein</fullName>
    </submittedName>
</protein>
<dbReference type="Pfam" id="PF00497">
    <property type="entry name" value="SBP_bac_3"/>
    <property type="match status" value="1"/>
</dbReference>
<name>A0ABT7DY08_9NEIS</name>
<sequence>MKRQILLSALLGLSLIGTAFADDLDDIKKRGVLVVGVTSDPPFAQLNTKTQSYTGYDVDFAIAIARQLGVKPVIKDITTADRIPKLQAKEVDILVAEMTKTAERAKLIDFSHGYFVTGQKFIVRKGKAMAIEDLTHAKIGTIAGSTSEKQLQQEMPAAKIKLYPEADNGFAALQKGEIDAFSTDEPILAALHNKMPNKAEYEIPNLAISLEVYGIGVRKGEKRLMDEVNKTIVGMEQTGEAAKIFERWFGPSSQIPLLRLFKINAK</sequence>
<dbReference type="Proteomes" id="UP001172778">
    <property type="component" value="Unassembled WGS sequence"/>
</dbReference>